<organism evidence="1 2">
    <name type="scientific">Prosthecodimorpha staleyi</name>
    <dbReference type="NCBI Taxonomy" id="2840188"/>
    <lineage>
        <taxon>Bacteria</taxon>
        <taxon>Pseudomonadati</taxon>
        <taxon>Pseudomonadota</taxon>
        <taxon>Alphaproteobacteria</taxon>
        <taxon>Hyphomicrobiales</taxon>
        <taxon>Ancalomicrobiaceae</taxon>
        <taxon>Prosthecodimorpha</taxon>
    </lineage>
</organism>
<dbReference type="RefSeq" id="WP_261968702.1">
    <property type="nucleotide sequence ID" value="NZ_JAHHZF010000005.1"/>
</dbReference>
<keyword evidence="2" id="KW-1185">Reference proteome</keyword>
<proteinExistence type="predicted"/>
<dbReference type="AlphaFoldDB" id="A0A947D3H6"/>
<sequence length="206" mass="23022">MKMVDWLKKIVADVQPAVDKGLQQGLDIDAVRNFGGGPLHIPIRVLCEHYGHPLKATVYRYDRKMFLVTSIQWKDGLSREFGDPSVLPIDIENEVLNKTICEHLLRHESSNPILGGSPRGMSYSIKNNWPIFMASKAKSMTSFESRSFQVAIEAHLHGVLLDARPRKTLHPSITVHAEVRPELEDLGAAVRRVLRGADALREAGVV</sequence>
<evidence type="ECO:0000313" key="1">
    <source>
        <dbReference type="EMBL" id="MBT9290086.1"/>
    </source>
</evidence>
<reference evidence="1 2" key="1">
    <citation type="submission" date="2021-06" db="EMBL/GenBank/DDBJ databases">
        <authorList>
            <person name="Grouzdev D.S."/>
            <person name="Koziaeva V."/>
        </authorList>
    </citation>
    <scope>NUCLEOTIDE SEQUENCE [LARGE SCALE GENOMIC DNA]</scope>
    <source>
        <strain evidence="1 2">22</strain>
    </source>
</reference>
<dbReference type="Proteomes" id="UP000766595">
    <property type="component" value="Unassembled WGS sequence"/>
</dbReference>
<comment type="caution">
    <text evidence="1">The sequence shown here is derived from an EMBL/GenBank/DDBJ whole genome shotgun (WGS) entry which is preliminary data.</text>
</comment>
<dbReference type="EMBL" id="JAHHZF010000005">
    <property type="protein sequence ID" value="MBT9290086.1"/>
    <property type="molecule type" value="Genomic_DNA"/>
</dbReference>
<accession>A0A947D3H6</accession>
<protein>
    <submittedName>
        <fullName evidence="1">Uncharacterized protein</fullName>
    </submittedName>
</protein>
<name>A0A947D3H6_9HYPH</name>
<gene>
    <name evidence="1" type="ORF">KL771_11505</name>
</gene>
<evidence type="ECO:0000313" key="2">
    <source>
        <dbReference type="Proteomes" id="UP000766595"/>
    </source>
</evidence>